<dbReference type="OrthoDB" id="860411at2759"/>
<accession>A0A835KC31</accession>
<gene>
    <name evidence="1" type="ORF">SADUNF_Sadunf05G0188500</name>
</gene>
<protein>
    <submittedName>
        <fullName evidence="1">Uncharacterized protein</fullName>
    </submittedName>
</protein>
<name>A0A835KC31_9ROSI</name>
<evidence type="ECO:0000313" key="2">
    <source>
        <dbReference type="Proteomes" id="UP000657918"/>
    </source>
</evidence>
<organism evidence="1 2">
    <name type="scientific">Salix dunnii</name>
    <dbReference type="NCBI Taxonomy" id="1413687"/>
    <lineage>
        <taxon>Eukaryota</taxon>
        <taxon>Viridiplantae</taxon>
        <taxon>Streptophyta</taxon>
        <taxon>Embryophyta</taxon>
        <taxon>Tracheophyta</taxon>
        <taxon>Spermatophyta</taxon>
        <taxon>Magnoliopsida</taxon>
        <taxon>eudicotyledons</taxon>
        <taxon>Gunneridae</taxon>
        <taxon>Pentapetalae</taxon>
        <taxon>rosids</taxon>
        <taxon>fabids</taxon>
        <taxon>Malpighiales</taxon>
        <taxon>Salicaceae</taxon>
        <taxon>Saliceae</taxon>
        <taxon>Salix</taxon>
    </lineage>
</organism>
<dbReference type="AlphaFoldDB" id="A0A835KC31"/>
<proteinExistence type="predicted"/>
<dbReference type="Proteomes" id="UP000657918">
    <property type="component" value="Unassembled WGS sequence"/>
</dbReference>
<dbReference type="EMBL" id="JADGMS010000005">
    <property type="protein sequence ID" value="KAF9683206.1"/>
    <property type="molecule type" value="Genomic_DNA"/>
</dbReference>
<evidence type="ECO:0000313" key="1">
    <source>
        <dbReference type="EMBL" id="KAF9683206.1"/>
    </source>
</evidence>
<sequence>MICRQLREAFRATLISNGGGESNEETHITASTLYGPLTLSAYIQEFNNLALTNGEVTGALLPADYVSKPTGGSFNKDDRQRDTFWSANPKNDLLIEGIVQVIDATRTIVDSDIIR</sequence>
<reference evidence="1 2" key="1">
    <citation type="submission" date="2020-10" db="EMBL/GenBank/DDBJ databases">
        <title>Plant Genome Project.</title>
        <authorList>
            <person name="Zhang R.-G."/>
        </authorList>
    </citation>
    <scope>NUCLEOTIDE SEQUENCE [LARGE SCALE GENOMIC DNA]</scope>
    <source>
        <strain evidence="1">FAFU-HL-1</strain>
        <tissue evidence="1">Leaf</tissue>
    </source>
</reference>
<keyword evidence="2" id="KW-1185">Reference proteome</keyword>
<comment type="caution">
    <text evidence="1">The sequence shown here is derived from an EMBL/GenBank/DDBJ whole genome shotgun (WGS) entry which is preliminary data.</text>
</comment>